<evidence type="ECO:0000313" key="1">
    <source>
        <dbReference type="EMBL" id="PVE04451.1"/>
    </source>
</evidence>
<protein>
    <submittedName>
        <fullName evidence="1">Uncharacterized protein</fullName>
    </submittedName>
</protein>
<evidence type="ECO:0000313" key="2">
    <source>
        <dbReference type="Proteomes" id="UP000245992"/>
    </source>
</evidence>
<accession>A0A2T7SNI7</accession>
<keyword evidence="2" id="KW-1185">Reference proteome</keyword>
<comment type="caution">
    <text evidence="1">The sequence shown here is derived from an EMBL/GenBank/DDBJ whole genome shotgun (WGS) entry which is preliminary data.</text>
</comment>
<gene>
    <name evidence="1" type="ORF">Y717_11935</name>
</gene>
<proteinExistence type="predicted"/>
<dbReference type="Proteomes" id="UP000245992">
    <property type="component" value="Unassembled WGS sequence"/>
</dbReference>
<organism evidence="1 2">
    <name type="scientific">Streptomyces scopuliridis RB72</name>
    <dbReference type="NCBI Taxonomy" id="1440053"/>
    <lineage>
        <taxon>Bacteria</taxon>
        <taxon>Bacillati</taxon>
        <taxon>Actinomycetota</taxon>
        <taxon>Actinomycetes</taxon>
        <taxon>Kitasatosporales</taxon>
        <taxon>Streptomycetaceae</taxon>
        <taxon>Streptomyces</taxon>
    </lineage>
</organism>
<sequence length="70" mass="8011">MVGMAVYDSHLELPGVIDAFYGAVVKLIRPAGFTWESRRVSIRPATEYERNQLKALAKHHRSQLIRDESE</sequence>
<name>A0A2T7SNI7_9ACTN</name>
<dbReference type="AlphaFoldDB" id="A0A2T7SNI7"/>
<dbReference type="EMBL" id="AZSP01000389">
    <property type="protein sequence ID" value="PVE04451.1"/>
    <property type="molecule type" value="Genomic_DNA"/>
</dbReference>
<reference evidence="1 2" key="1">
    <citation type="submission" date="2013-12" db="EMBL/GenBank/DDBJ databases">
        <title>Annotated genome of Streptomyces scopuliridis.</title>
        <authorList>
            <person name="Olson J.B."/>
        </authorList>
    </citation>
    <scope>NUCLEOTIDE SEQUENCE [LARGE SCALE GENOMIC DNA]</scope>
    <source>
        <strain evidence="1 2">RB72</strain>
    </source>
</reference>